<feature type="domain" description="ABC-type transport auxiliary lipoprotein component" evidence="2">
    <location>
        <begin position="69"/>
        <end position="218"/>
    </location>
</feature>
<dbReference type="InterPro" id="IPR005586">
    <property type="entry name" value="ABC_trans_aux"/>
</dbReference>
<comment type="caution">
    <text evidence="3">The sequence shown here is derived from an EMBL/GenBank/DDBJ whole genome shotgun (WGS) entry which is preliminary data.</text>
</comment>
<organism evidence="3 4">
    <name type="scientific">Denitrobaculum tricleocarpae</name>
    <dbReference type="NCBI Taxonomy" id="2591009"/>
    <lineage>
        <taxon>Bacteria</taxon>
        <taxon>Pseudomonadati</taxon>
        <taxon>Pseudomonadota</taxon>
        <taxon>Alphaproteobacteria</taxon>
        <taxon>Rhodospirillales</taxon>
        <taxon>Rhodospirillaceae</taxon>
        <taxon>Denitrobaculum</taxon>
    </lineage>
</organism>
<dbReference type="SUPFAM" id="SSF159594">
    <property type="entry name" value="XCC0632-like"/>
    <property type="match status" value="1"/>
</dbReference>
<dbReference type="EMBL" id="VHSH01000006">
    <property type="protein sequence ID" value="TQV78304.1"/>
    <property type="molecule type" value="Genomic_DNA"/>
</dbReference>
<evidence type="ECO:0000313" key="4">
    <source>
        <dbReference type="Proteomes" id="UP000315252"/>
    </source>
</evidence>
<keyword evidence="4" id="KW-1185">Reference proteome</keyword>
<dbReference type="RefSeq" id="WP_142897638.1">
    <property type="nucleotide sequence ID" value="NZ_ML660057.1"/>
</dbReference>
<feature type="region of interest" description="Disordered" evidence="1">
    <location>
        <begin position="1"/>
        <end position="23"/>
    </location>
</feature>
<dbReference type="Proteomes" id="UP000315252">
    <property type="component" value="Unassembled WGS sequence"/>
</dbReference>
<evidence type="ECO:0000256" key="1">
    <source>
        <dbReference type="SAM" id="MobiDB-lite"/>
    </source>
</evidence>
<protein>
    <recommendedName>
        <fullName evidence="2">ABC-type transport auxiliary lipoprotein component domain-containing protein</fullName>
    </recommendedName>
</protein>
<reference evidence="3 4" key="1">
    <citation type="submission" date="2019-06" db="EMBL/GenBank/DDBJ databases">
        <title>Whole genome sequence for Rhodospirillaceae sp. R148.</title>
        <authorList>
            <person name="Wang G."/>
        </authorList>
    </citation>
    <scope>NUCLEOTIDE SEQUENCE [LARGE SCALE GENOMIC DNA]</scope>
    <source>
        <strain evidence="3 4">R148</strain>
    </source>
</reference>
<name>A0A545TM83_9PROT</name>
<evidence type="ECO:0000259" key="2">
    <source>
        <dbReference type="Pfam" id="PF03886"/>
    </source>
</evidence>
<dbReference type="Gene3D" id="3.40.50.10610">
    <property type="entry name" value="ABC-type transport auxiliary lipoprotein component"/>
    <property type="match status" value="1"/>
</dbReference>
<dbReference type="Pfam" id="PF03886">
    <property type="entry name" value="ABC_trans_aux"/>
    <property type="match status" value="1"/>
</dbReference>
<accession>A0A545TM83</accession>
<dbReference type="AlphaFoldDB" id="A0A545TM83"/>
<sequence length="248" mass="27322">MKHNKRNPEHVSSGPTVASGSPAFPQRRQSLKALAALPIAGLVSACSNLVPGQGPPPSLYRLTPKSTFRQDLPAVEWQLVLEPPVANGSLNTTRIALQRSPTQMEFYARSGWVDQAPIMVQTLMVESFENSGKIVSVARETGGLRADFILKTELREFQTIYYRSGEPEALVGINAKLIQLPQRSIIASENFEHTSTAAADQIDSIITAFDEALDKVLRGLVEWTLTTGQTAFEQNQQRRRRPRQPSSG</sequence>
<evidence type="ECO:0000313" key="3">
    <source>
        <dbReference type="EMBL" id="TQV78304.1"/>
    </source>
</evidence>
<proteinExistence type="predicted"/>
<gene>
    <name evidence="3" type="ORF">FKG95_17185</name>
</gene>
<dbReference type="OrthoDB" id="9808689at2"/>